<dbReference type="GO" id="GO:0003677">
    <property type="term" value="F:DNA binding"/>
    <property type="evidence" value="ECO:0007669"/>
    <property type="project" value="UniProtKB-KW"/>
</dbReference>
<evidence type="ECO:0000259" key="4">
    <source>
        <dbReference type="PROSITE" id="PS51737"/>
    </source>
</evidence>
<dbReference type="InterPro" id="IPR006119">
    <property type="entry name" value="Resolv_N"/>
</dbReference>
<evidence type="ECO:0000256" key="2">
    <source>
        <dbReference type="ARBA" id="ARBA00023172"/>
    </source>
</evidence>
<feature type="domain" description="Recombinase" evidence="4">
    <location>
        <begin position="202"/>
        <end position="332"/>
    </location>
</feature>
<evidence type="ECO:0008006" key="7">
    <source>
        <dbReference type="Google" id="ProtNLM"/>
    </source>
</evidence>
<dbReference type="InterPro" id="IPR050639">
    <property type="entry name" value="SSR_resolvase"/>
</dbReference>
<accession>A0A2S1SSZ0</accession>
<dbReference type="InterPro" id="IPR036162">
    <property type="entry name" value="Resolvase-like_N_sf"/>
</dbReference>
<dbReference type="CDD" id="cd00338">
    <property type="entry name" value="Ser_Recombinase"/>
    <property type="match status" value="1"/>
</dbReference>
<dbReference type="Pfam" id="PF00239">
    <property type="entry name" value="Resolvase"/>
    <property type="match status" value="1"/>
</dbReference>
<dbReference type="InterPro" id="IPR011109">
    <property type="entry name" value="DNA_bind_recombinase_dom"/>
</dbReference>
<name>A0A2S1SSZ0_9ACTN</name>
<dbReference type="OrthoDB" id="4500247at2"/>
<dbReference type="SUPFAM" id="SSF53041">
    <property type="entry name" value="Resolvase-like"/>
    <property type="match status" value="1"/>
</dbReference>
<dbReference type="PROSITE" id="PS51736">
    <property type="entry name" value="RECOMBINASES_3"/>
    <property type="match status" value="1"/>
</dbReference>
<proteinExistence type="predicted"/>
<dbReference type="RefSeq" id="WP_108906462.1">
    <property type="nucleotide sequence ID" value="NZ_CP029188.1"/>
</dbReference>
<dbReference type="GO" id="GO:0000150">
    <property type="term" value="F:DNA strand exchange activity"/>
    <property type="evidence" value="ECO:0007669"/>
    <property type="project" value="InterPro"/>
</dbReference>
<gene>
    <name evidence="5" type="ORF">DDW44_12520</name>
</gene>
<dbReference type="Proteomes" id="UP000244900">
    <property type="component" value="Chromosome"/>
</dbReference>
<dbReference type="SMART" id="SM00857">
    <property type="entry name" value="Resolvase"/>
    <property type="match status" value="1"/>
</dbReference>
<evidence type="ECO:0000259" key="3">
    <source>
        <dbReference type="PROSITE" id="PS51736"/>
    </source>
</evidence>
<sequence length="554" mass="60547">MAYRSNTDLTWENRVRDDLPTLRALGFTDDELSALGLWEPATGDPASLADAYIRRSKRSDDLATLRAHVRDVVRAAKSDGVAIRHVHFEQRSASKAHVRREQFDNAVSAVLDGKSRTLYVWKTDRLSRRGMGQVGLMLDDFEKRGARLVSVTEGLDSSRGSRMVFAILSERAREEARDIAMRTKTGGDAHKAEGRWPGGVVPFGLCCPKGSGKLEHDPAEYTIARRIAESLLDGQTPAAIANELNAERVPTRRGKQWRAQTVIHLAQSPSWAGLIPDRERARDDFGQPLDKWHRGGDPLMGPDGHPVSAGQGVVTYAEWVRIGEAISGRSRAASGSSVGDRRRGVRKAATILTGILRCPHCGGPMGNGGRNYRCLARINQGETVCKGAATLRERADEAIAIMWINHILSLSPDSPTIHAIARRWLSYQDPAQEARKHAVTAALDSAASRELRLQKEFFIGGGMSEDVFTALRAELSAQIAGLKAELAELSQGADLSPLSDPEAVIDLWNAEGIDGQRVLLRAAMRSVALMPSAGKGDRTPILERLEPDWYDAGE</sequence>
<keyword evidence="6" id="KW-1185">Reference proteome</keyword>
<protein>
    <recommendedName>
        <fullName evidence="7">Recombinase family protein</fullName>
    </recommendedName>
</protein>
<dbReference type="PANTHER" id="PTHR30461:SF2">
    <property type="entry name" value="SERINE RECOMBINASE PINE-RELATED"/>
    <property type="match status" value="1"/>
</dbReference>
<dbReference type="PROSITE" id="PS51737">
    <property type="entry name" value="RECOMBINASE_DNA_BIND"/>
    <property type="match status" value="1"/>
</dbReference>
<dbReference type="AlphaFoldDB" id="A0A2S1SSZ0"/>
<feature type="domain" description="Resolvase/invertase-type recombinase catalytic" evidence="3">
    <location>
        <begin position="48"/>
        <end position="194"/>
    </location>
</feature>
<reference evidence="5 6" key="1">
    <citation type="submission" date="2018-05" db="EMBL/GenBank/DDBJ databases">
        <title>Complete genome sequence of sponge-derived Streptomyces sp. HNM0039.</title>
        <authorList>
            <person name="Huang X."/>
            <person name="Zhou S."/>
        </authorList>
    </citation>
    <scope>NUCLEOTIDE SEQUENCE [LARGE SCALE GENOMIC DNA]</scope>
    <source>
        <strain evidence="5 6">HNM0039</strain>
    </source>
</reference>
<organism evidence="5 6">
    <name type="scientific">Streptomyces tirandamycinicus</name>
    <dbReference type="NCBI Taxonomy" id="2174846"/>
    <lineage>
        <taxon>Bacteria</taxon>
        <taxon>Bacillati</taxon>
        <taxon>Actinomycetota</taxon>
        <taxon>Actinomycetes</taxon>
        <taxon>Kitasatosporales</taxon>
        <taxon>Streptomycetaceae</taxon>
        <taxon>Streptomyces</taxon>
    </lineage>
</organism>
<keyword evidence="2" id="KW-0233">DNA recombination</keyword>
<dbReference type="PANTHER" id="PTHR30461">
    <property type="entry name" value="DNA-INVERTASE FROM LAMBDOID PROPHAGE"/>
    <property type="match status" value="1"/>
</dbReference>
<dbReference type="Pfam" id="PF07508">
    <property type="entry name" value="Recombinase"/>
    <property type="match status" value="1"/>
</dbReference>
<evidence type="ECO:0000256" key="1">
    <source>
        <dbReference type="ARBA" id="ARBA00023125"/>
    </source>
</evidence>
<evidence type="ECO:0000313" key="5">
    <source>
        <dbReference type="EMBL" id="AWI29521.1"/>
    </source>
</evidence>
<dbReference type="InterPro" id="IPR038109">
    <property type="entry name" value="DNA_bind_recomb_sf"/>
</dbReference>
<dbReference type="Gene3D" id="3.40.50.1390">
    <property type="entry name" value="Resolvase, N-terminal catalytic domain"/>
    <property type="match status" value="1"/>
</dbReference>
<dbReference type="Gene3D" id="3.90.1750.20">
    <property type="entry name" value="Putative Large Serine Recombinase, Chain B, Domain 2"/>
    <property type="match status" value="1"/>
</dbReference>
<evidence type="ECO:0000313" key="6">
    <source>
        <dbReference type="Proteomes" id="UP000244900"/>
    </source>
</evidence>
<dbReference type="EMBL" id="CP029188">
    <property type="protein sequence ID" value="AWI29521.1"/>
    <property type="molecule type" value="Genomic_DNA"/>
</dbReference>
<dbReference type="Pfam" id="PF13408">
    <property type="entry name" value="Zn_ribbon_recom"/>
    <property type="match status" value="1"/>
</dbReference>
<keyword evidence="1" id="KW-0238">DNA-binding</keyword>
<dbReference type="KEGG" id="stir:DDW44_12520"/>
<dbReference type="InterPro" id="IPR025827">
    <property type="entry name" value="Zn_ribbon_recom_dom"/>
</dbReference>